<evidence type="ECO:0000313" key="1">
    <source>
        <dbReference type="EMBL" id="GAI34488.1"/>
    </source>
</evidence>
<proteinExistence type="predicted"/>
<comment type="caution">
    <text evidence="1">The sequence shown here is derived from an EMBL/GenBank/DDBJ whole genome shotgun (WGS) entry which is preliminary data.</text>
</comment>
<dbReference type="AlphaFoldDB" id="X1MTA8"/>
<sequence>MSKAMIKEINLRKIKELTNLAERYLGYDSLYVWNVNINGILIQLRTNNSTLDNFWKENWNPAAYDNNLRPHGIIYAITQAPNIESEISYHPETKTGIAFNPENYEAIRNLGLTI</sequence>
<name>X1MTA8_9ZZZZ</name>
<protein>
    <submittedName>
        <fullName evidence="1">Uncharacterized protein</fullName>
    </submittedName>
</protein>
<organism evidence="1">
    <name type="scientific">marine sediment metagenome</name>
    <dbReference type="NCBI Taxonomy" id="412755"/>
    <lineage>
        <taxon>unclassified sequences</taxon>
        <taxon>metagenomes</taxon>
        <taxon>ecological metagenomes</taxon>
    </lineage>
</organism>
<accession>X1MTA8</accession>
<feature type="non-terminal residue" evidence="1">
    <location>
        <position position="114"/>
    </location>
</feature>
<gene>
    <name evidence="1" type="ORF">S06H3_49343</name>
</gene>
<dbReference type="EMBL" id="BARV01031149">
    <property type="protein sequence ID" value="GAI34488.1"/>
    <property type="molecule type" value="Genomic_DNA"/>
</dbReference>
<reference evidence="1" key="1">
    <citation type="journal article" date="2014" name="Front. Microbiol.">
        <title>High frequency of phylogenetically diverse reductive dehalogenase-homologous genes in deep subseafloor sedimentary metagenomes.</title>
        <authorList>
            <person name="Kawai M."/>
            <person name="Futagami T."/>
            <person name="Toyoda A."/>
            <person name="Takaki Y."/>
            <person name="Nishi S."/>
            <person name="Hori S."/>
            <person name="Arai W."/>
            <person name="Tsubouchi T."/>
            <person name="Morono Y."/>
            <person name="Uchiyama I."/>
            <person name="Ito T."/>
            <person name="Fujiyama A."/>
            <person name="Inagaki F."/>
            <person name="Takami H."/>
        </authorList>
    </citation>
    <scope>NUCLEOTIDE SEQUENCE</scope>
    <source>
        <strain evidence="1">Expedition CK06-06</strain>
    </source>
</reference>